<feature type="region of interest" description="Disordered" evidence="1">
    <location>
        <begin position="227"/>
        <end position="253"/>
    </location>
</feature>
<reference evidence="2 3" key="1">
    <citation type="submission" date="2019-12" db="EMBL/GenBank/DDBJ databases">
        <title>A genome sequence resource for the geographically widespread anthracnose pathogen Colletotrichum asianum.</title>
        <authorList>
            <person name="Meng Y."/>
        </authorList>
    </citation>
    <scope>NUCLEOTIDE SEQUENCE [LARGE SCALE GENOMIC DNA]</scope>
    <source>
        <strain evidence="2 3">ICMP 18580</strain>
    </source>
</reference>
<protein>
    <submittedName>
        <fullName evidence="2">Uncharacterized protein</fullName>
    </submittedName>
</protein>
<keyword evidence="3" id="KW-1185">Reference proteome</keyword>
<accession>A0A8H3WD20</accession>
<gene>
    <name evidence="2" type="ORF">GQ607_008680</name>
</gene>
<evidence type="ECO:0000313" key="3">
    <source>
        <dbReference type="Proteomes" id="UP000434172"/>
    </source>
</evidence>
<dbReference type="Proteomes" id="UP000434172">
    <property type="component" value="Unassembled WGS sequence"/>
</dbReference>
<evidence type="ECO:0000256" key="1">
    <source>
        <dbReference type="SAM" id="MobiDB-lite"/>
    </source>
</evidence>
<dbReference type="AlphaFoldDB" id="A0A8H3WD20"/>
<comment type="caution">
    <text evidence="2">The sequence shown here is derived from an EMBL/GenBank/DDBJ whole genome shotgun (WGS) entry which is preliminary data.</text>
</comment>
<dbReference type="EMBL" id="WOWK01000047">
    <property type="protein sequence ID" value="KAF0323975.1"/>
    <property type="molecule type" value="Genomic_DNA"/>
</dbReference>
<name>A0A8H3WD20_9PEZI</name>
<organism evidence="2 3">
    <name type="scientific">Colletotrichum asianum</name>
    <dbReference type="NCBI Taxonomy" id="702518"/>
    <lineage>
        <taxon>Eukaryota</taxon>
        <taxon>Fungi</taxon>
        <taxon>Dikarya</taxon>
        <taxon>Ascomycota</taxon>
        <taxon>Pezizomycotina</taxon>
        <taxon>Sordariomycetes</taxon>
        <taxon>Hypocreomycetidae</taxon>
        <taxon>Glomerellales</taxon>
        <taxon>Glomerellaceae</taxon>
        <taxon>Colletotrichum</taxon>
        <taxon>Colletotrichum gloeosporioides species complex</taxon>
    </lineage>
</organism>
<sequence length="253" mass="28045">MRVGPRTMEVCPDFSAAHDSAPVSEWLDQRLPPGRVPPQRRAETVVQKSIDSSMAFFSFCCHSAPAPSARQSPVCLVCLACRNSPLGLCAIASQHPILPSEYRRSDWQKQQIQRKINMDEIAPLQPIIIPHASLPFRYLLALASQHLQRLLMPWLSLAPRPLLLPQAPAYPRSSWLPQSCRRCRGVCHSFQAFWWLPFLATVNGTNGSGQTDALEISVQQTCTVDLPSRPAKSGTQSRSQTTVRQIVSGPSSL</sequence>
<feature type="compositionally biased region" description="Polar residues" evidence="1">
    <location>
        <begin position="233"/>
        <end position="253"/>
    </location>
</feature>
<proteinExistence type="predicted"/>
<evidence type="ECO:0000313" key="2">
    <source>
        <dbReference type="EMBL" id="KAF0323975.1"/>
    </source>
</evidence>